<reference evidence="1" key="1">
    <citation type="submission" date="2022-06" db="EMBL/GenBank/DDBJ databases">
        <title>Uncovering the hologenomic basis of an extraordinary plant invasion.</title>
        <authorList>
            <person name="Bieker V.C."/>
            <person name="Martin M.D."/>
            <person name="Gilbert T."/>
            <person name="Hodgins K."/>
            <person name="Battlay P."/>
            <person name="Petersen B."/>
            <person name="Wilson J."/>
        </authorList>
    </citation>
    <scope>NUCLEOTIDE SEQUENCE</scope>
    <source>
        <strain evidence="1">AA19_3_7</strain>
        <tissue evidence="1">Leaf</tissue>
    </source>
</reference>
<organism evidence="1 2">
    <name type="scientific">Ambrosia artemisiifolia</name>
    <name type="common">Common ragweed</name>
    <dbReference type="NCBI Taxonomy" id="4212"/>
    <lineage>
        <taxon>Eukaryota</taxon>
        <taxon>Viridiplantae</taxon>
        <taxon>Streptophyta</taxon>
        <taxon>Embryophyta</taxon>
        <taxon>Tracheophyta</taxon>
        <taxon>Spermatophyta</taxon>
        <taxon>Magnoliopsida</taxon>
        <taxon>eudicotyledons</taxon>
        <taxon>Gunneridae</taxon>
        <taxon>Pentapetalae</taxon>
        <taxon>asterids</taxon>
        <taxon>campanulids</taxon>
        <taxon>Asterales</taxon>
        <taxon>Asteraceae</taxon>
        <taxon>Asteroideae</taxon>
        <taxon>Heliantheae alliance</taxon>
        <taxon>Heliantheae</taxon>
        <taxon>Ambrosia</taxon>
    </lineage>
</organism>
<feature type="non-terminal residue" evidence="1">
    <location>
        <position position="82"/>
    </location>
</feature>
<dbReference type="AlphaFoldDB" id="A0AAD5BPX4"/>
<name>A0AAD5BPX4_AMBAR</name>
<dbReference type="Proteomes" id="UP001206925">
    <property type="component" value="Unassembled WGS sequence"/>
</dbReference>
<evidence type="ECO:0000313" key="1">
    <source>
        <dbReference type="EMBL" id="KAI7726094.1"/>
    </source>
</evidence>
<proteinExistence type="predicted"/>
<gene>
    <name evidence="1" type="ORF">M8C21_025306</name>
</gene>
<comment type="caution">
    <text evidence="1">The sequence shown here is derived from an EMBL/GenBank/DDBJ whole genome shotgun (WGS) entry which is preliminary data.</text>
</comment>
<accession>A0AAD5BPX4</accession>
<protein>
    <submittedName>
        <fullName evidence="1">Uncharacterized protein</fullName>
    </submittedName>
</protein>
<evidence type="ECO:0000313" key="2">
    <source>
        <dbReference type="Proteomes" id="UP001206925"/>
    </source>
</evidence>
<dbReference type="EMBL" id="JAMZMK010011757">
    <property type="protein sequence ID" value="KAI7726094.1"/>
    <property type="molecule type" value="Genomic_DNA"/>
</dbReference>
<keyword evidence="2" id="KW-1185">Reference proteome</keyword>
<sequence length="82" mass="9581">IPMCNEREGFKSFTMLMDVYPIETGLRVDGPEHIKQYISYWRTRNELTEDEANEIVVTKTTVIIHQIVFCFIVAMVQIRTGN</sequence>